<feature type="transmembrane region" description="Helical" evidence="6">
    <location>
        <begin position="409"/>
        <end position="430"/>
    </location>
</feature>
<protein>
    <submittedName>
        <fullName evidence="7">Lipopolysaccharide biosynthesis protein</fullName>
    </submittedName>
</protein>
<accession>A0A2W5Q7Y6</accession>
<evidence type="ECO:0000256" key="5">
    <source>
        <dbReference type="ARBA" id="ARBA00023136"/>
    </source>
</evidence>
<feature type="transmembrane region" description="Helical" evidence="6">
    <location>
        <begin position="352"/>
        <end position="373"/>
    </location>
</feature>
<comment type="subcellular location">
    <subcellularLocation>
        <location evidence="1">Cell membrane</location>
        <topology evidence="1">Multi-pass membrane protein</topology>
    </subcellularLocation>
</comment>
<evidence type="ECO:0000256" key="3">
    <source>
        <dbReference type="ARBA" id="ARBA00022692"/>
    </source>
</evidence>
<dbReference type="AlphaFoldDB" id="A0A2W5Q7Y6"/>
<dbReference type="EMBL" id="QFPX01000014">
    <property type="protein sequence ID" value="PZQ53537.1"/>
    <property type="molecule type" value="Genomic_DNA"/>
</dbReference>
<evidence type="ECO:0000313" key="8">
    <source>
        <dbReference type="Proteomes" id="UP000249082"/>
    </source>
</evidence>
<keyword evidence="3 6" id="KW-0812">Transmembrane</keyword>
<sequence>MSAKFHRRESKSPLGRILQNTAWLLGGKGFGAVCGLAYLAIQTRSLGLKDFGHFSLIFGTAQALIALASFQTWRVVVRYGSEHVHAKDWGKLGRLGMLCGLLDGVGAVLGCGLAAILIYGFAHMLDLNPHFIDVAFWFCVGSLWALVSAPTGIVRALNRFDMAVYVEAIVPSGRLAASLVIWLTGPSVGRFLFAWAAIDIVEAILYWIMARRLCPAAVNFANLRNWRKAIDENPGVTRFFLQTYVASTLDAAMKNGPLLIVGAWVGTKAAGLYRLASQISQALSKLSSLLTRSVYAEVARARVASEASEFRKLALQTSKIAGLAGIVVVTVAVLLGKQMLEVIGGDDFEQGAAILVPLTLAACFDLASVAFEPVLHATGRARHSLVARLIALIAMAIGLVFLLPVGPSGAAWAVAVGGAVSYIAMGLMAWRTLQQIDRNEISISPDPEDDLPVADSAG</sequence>
<dbReference type="PANTHER" id="PTHR30250:SF31">
    <property type="entry name" value="INNER MEMBRANE PROTEIN YGHQ"/>
    <property type="match status" value="1"/>
</dbReference>
<feature type="transmembrane region" description="Helical" evidence="6">
    <location>
        <begin position="53"/>
        <end position="77"/>
    </location>
</feature>
<feature type="transmembrane region" description="Helical" evidence="6">
    <location>
        <begin position="134"/>
        <end position="157"/>
    </location>
</feature>
<proteinExistence type="predicted"/>
<feature type="transmembrane region" description="Helical" evidence="6">
    <location>
        <begin position="385"/>
        <end position="403"/>
    </location>
</feature>
<keyword evidence="4 6" id="KW-1133">Transmembrane helix</keyword>
<organism evidence="7 8">
    <name type="scientific">Novosphingobium pentaromativorans</name>
    <dbReference type="NCBI Taxonomy" id="205844"/>
    <lineage>
        <taxon>Bacteria</taxon>
        <taxon>Pseudomonadati</taxon>
        <taxon>Pseudomonadota</taxon>
        <taxon>Alphaproteobacteria</taxon>
        <taxon>Sphingomonadales</taxon>
        <taxon>Sphingomonadaceae</taxon>
        <taxon>Novosphingobium</taxon>
    </lineage>
</organism>
<feature type="transmembrane region" description="Helical" evidence="6">
    <location>
        <begin position="164"/>
        <end position="185"/>
    </location>
</feature>
<evidence type="ECO:0000256" key="4">
    <source>
        <dbReference type="ARBA" id="ARBA00022989"/>
    </source>
</evidence>
<dbReference type="Proteomes" id="UP000249082">
    <property type="component" value="Unassembled WGS sequence"/>
</dbReference>
<evidence type="ECO:0000256" key="1">
    <source>
        <dbReference type="ARBA" id="ARBA00004651"/>
    </source>
</evidence>
<evidence type="ECO:0000313" key="7">
    <source>
        <dbReference type="EMBL" id="PZQ53537.1"/>
    </source>
</evidence>
<dbReference type="GO" id="GO:0005886">
    <property type="term" value="C:plasma membrane"/>
    <property type="evidence" value="ECO:0007669"/>
    <property type="project" value="UniProtKB-SubCell"/>
</dbReference>
<evidence type="ECO:0000256" key="2">
    <source>
        <dbReference type="ARBA" id="ARBA00022475"/>
    </source>
</evidence>
<keyword evidence="2" id="KW-1003">Cell membrane</keyword>
<gene>
    <name evidence="7" type="ORF">DI555_16080</name>
</gene>
<feature type="transmembrane region" description="Helical" evidence="6">
    <location>
        <begin position="191"/>
        <end position="209"/>
    </location>
</feature>
<keyword evidence="5 6" id="KW-0472">Membrane</keyword>
<feature type="transmembrane region" description="Helical" evidence="6">
    <location>
        <begin position="320"/>
        <end position="340"/>
    </location>
</feature>
<comment type="caution">
    <text evidence="7">The sequence shown here is derived from an EMBL/GenBank/DDBJ whole genome shotgun (WGS) entry which is preliminary data.</text>
</comment>
<reference evidence="7 8" key="1">
    <citation type="submission" date="2017-08" db="EMBL/GenBank/DDBJ databases">
        <title>Infants hospitalized years apart are colonized by the same room-sourced microbial strains.</title>
        <authorList>
            <person name="Brooks B."/>
            <person name="Olm M.R."/>
            <person name="Firek B.A."/>
            <person name="Baker R."/>
            <person name="Thomas B.C."/>
            <person name="Morowitz M.J."/>
            <person name="Banfield J.F."/>
        </authorList>
    </citation>
    <scope>NUCLEOTIDE SEQUENCE [LARGE SCALE GENOMIC DNA]</scope>
    <source>
        <strain evidence="7">S2_005_002_R2_33</strain>
    </source>
</reference>
<dbReference type="Pfam" id="PF01943">
    <property type="entry name" value="Polysacc_synt"/>
    <property type="match status" value="1"/>
</dbReference>
<feature type="transmembrane region" description="Helical" evidence="6">
    <location>
        <begin position="98"/>
        <end position="122"/>
    </location>
</feature>
<feature type="transmembrane region" description="Helical" evidence="6">
    <location>
        <begin position="21"/>
        <end position="41"/>
    </location>
</feature>
<dbReference type="InterPro" id="IPR050833">
    <property type="entry name" value="Poly_Biosynth_Transport"/>
</dbReference>
<dbReference type="InterPro" id="IPR002797">
    <property type="entry name" value="Polysacc_synth"/>
</dbReference>
<name>A0A2W5Q7Y6_9SPHN</name>
<dbReference type="PANTHER" id="PTHR30250">
    <property type="entry name" value="PST FAMILY PREDICTED COLANIC ACID TRANSPORTER"/>
    <property type="match status" value="1"/>
</dbReference>
<evidence type="ECO:0000256" key="6">
    <source>
        <dbReference type="SAM" id="Phobius"/>
    </source>
</evidence>